<dbReference type="Pfam" id="PF00015">
    <property type="entry name" value="MCPsignal"/>
    <property type="match status" value="1"/>
</dbReference>
<evidence type="ECO:0000259" key="7">
    <source>
        <dbReference type="PROSITE" id="PS50111"/>
    </source>
</evidence>
<keyword evidence="6" id="KW-1133">Transmembrane helix</keyword>
<feature type="domain" description="Methyl-accepting transducer" evidence="7">
    <location>
        <begin position="268"/>
        <end position="497"/>
    </location>
</feature>
<dbReference type="InterPro" id="IPR051310">
    <property type="entry name" value="MCP_chemotaxis"/>
</dbReference>
<dbReference type="InterPro" id="IPR004089">
    <property type="entry name" value="MCPsignal_dom"/>
</dbReference>
<dbReference type="Pfam" id="PF00672">
    <property type="entry name" value="HAMP"/>
    <property type="match status" value="1"/>
</dbReference>
<keyword evidence="3" id="KW-0807">Transducer</keyword>
<dbReference type="PROSITE" id="PS50111">
    <property type="entry name" value="CHEMOTAXIS_TRANSDUC_2"/>
    <property type="match status" value="1"/>
</dbReference>
<dbReference type="Gene3D" id="1.10.287.950">
    <property type="entry name" value="Methyl-accepting chemotaxis protein"/>
    <property type="match status" value="1"/>
</dbReference>
<keyword evidence="4" id="KW-0175">Coiled coil</keyword>
<keyword evidence="6" id="KW-0472">Membrane</keyword>
<dbReference type="InterPro" id="IPR024478">
    <property type="entry name" value="HlyB_4HB_MCP"/>
</dbReference>
<feature type="region of interest" description="Disordered" evidence="5">
    <location>
        <begin position="518"/>
        <end position="577"/>
    </location>
</feature>
<protein>
    <submittedName>
        <fullName evidence="9">Methyl-accepting chemotaxis protein</fullName>
    </submittedName>
</protein>
<keyword evidence="10" id="KW-1185">Reference proteome</keyword>
<dbReference type="InterPro" id="IPR004090">
    <property type="entry name" value="Chemotax_Me-accpt_rcpt"/>
</dbReference>
<dbReference type="PANTHER" id="PTHR43531">
    <property type="entry name" value="PROTEIN ICFG"/>
    <property type="match status" value="1"/>
</dbReference>
<keyword evidence="1" id="KW-0488">Methylation</keyword>
<dbReference type="EMBL" id="BSDD01000001">
    <property type="protein sequence ID" value="GLH69137.1"/>
    <property type="molecule type" value="Genomic_DNA"/>
</dbReference>
<dbReference type="PRINTS" id="PR00260">
    <property type="entry name" value="CHEMTRNSDUCR"/>
</dbReference>
<feature type="transmembrane region" description="Helical" evidence="6">
    <location>
        <begin position="12"/>
        <end position="30"/>
    </location>
</feature>
<evidence type="ECO:0000256" key="4">
    <source>
        <dbReference type="SAM" id="Coils"/>
    </source>
</evidence>
<name>A0ABQ5Q3F9_9BACT</name>
<evidence type="ECO:0000259" key="8">
    <source>
        <dbReference type="PROSITE" id="PS50885"/>
    </source>
</evidence>
<dbReference type="Pfam" id="PF12729">
    <property type="entry name" value="4HB_MCP_1"/>
    <property type="match status" value="1"/>
</dbReference>
<feature type="transmembrane region" description="Helical" evidence="6">
    <location>
        <begin position="182"/>
        <end position="208"/>
    </location>
</feature>
<dbReference type="CDD" id="cd06225">
    <property type="entry name" value="HAMP"/>
    <property type="match status" value="1"/>
</dbReference>
<dbReference type="SUPFAM" id="SSF58104">
    <property type="entry name" value="Methyl-accepting chemotaxis protein (MCP) signaling domain"/>
    <property type="match status" value="1"/>
</dbReference>
<dbReference type="PROSITE" id="PS50885">
    <property type="entry name" value="HAMP"/>
    <property type="match status" value="1"/>
</dbReference>
<reference evidence="9 10" key="1">
    <citation type="journal article" date="2023" name="Antonie Van Leeuwenhoek">
        <title>Mesoterricola silvestris gen. nov., sp. nov., Mesoterricola sediminis sp. nov., Geothrix oryzae sp. nov., Geothrix edaphica sp. nov., Geothrix rubra sp. nov., and Geothrix limicola sp. nov., six novel members of Acidobacteriota isolated from soils.</title>
        <authorList>
            <person name="Itoh H."/>
            <person name="Sugisawa Y."/>
            <person name="Mise K."/>
            <person name="Xu Z."/>
            <person name="Kuniyasu M."/>
            <person name="Ushijima N."/>
            <person name="Kawano K."/>
            <person name="Kobayashi E."/>
            <person name="Shiratori Y."/>
            <person name="Masuda Y."/>
            <person name="Senoo K."/>
        </authorList>
    </citation>
    <scope>NUCLEOTIDE SEQUENCE [LARGE SCALE GENOMIC DNA]</scope>
    <source>
        <strain evidence="9 10">Red803</strain>
    </source>
</reference>
<comment type="similarity">
    <text evidence="2">Belongs to the methyl-accepting chemotaxis (MCP) protein family.</text>
</comment>
<feature type="compositionally biased region" description="Acidic residues" evidence="5">
    <location>
        <begin position="568"/>
        <end position="577"/>
    </location>
</feature>
<sequence>MLTNLKIGTRLALGFGIILALLLAVAGIGLSRMGAIETNTERIVTHYNTQATLARDMSDQVQTVSRMLRTILLLENQAEKRSNAEGITKAREAYDEASKKLEATLASQDSRALYAEIEANRQKARGVNNQVIELALAGKNQEAVKLMMGEARGAVQAWQGDLAKAVKYFNQRTAEKYAEAQAAYHSAVMLMVTGTVLALILGALMAVLTTRSITHPLAAVGEVIQTVAQGDLTQRVEIHSKDELGELGRILNETNEGLREMVLQIQESAQAISTASGEISTGNQDLSRRTEEQAASLEETASSMEQITSNVNQTADNARSANQEAGKARKVAQEGGEAVTQVISAMEAINQSSAKINEIIGVVDEIAFQTNLLALNAAVEAARAGEQGRGFAVVAAEVRNLAKRSADAAKEIKILIRESVGKSQDGTRVAAHAGETIQEVVSNVQRVTSLVGEIAGATQEQSTGLNEINKAVVQMDEVTQQNAALVEEAAAAAESLDAQAHALTEIVARFKTGVEVRRTQSRAARPAPQSTVHASPAPRKAAHAPALKRPATRPELAAAKQPVPTPKDDDDGQWEAF</sequence>
<evidence type="ECO:0000313" key="9">
    <source>
        <dbReference type="EMBL" id="GLH69137.1"/>
    </source>
</evidence>
<dbReference type="InterPro" id="IPR047347">
    <property type="entry name" value="YvaQ-like_sensor"/>
</dbReference>
<feature type="domain" description="HAMP" evidence="8">
    <location>
        <begin position="211"/>
        <end position="263"/>
    </location>
</feature>
<organism evidence="9 10">
    <name type="scientific">Geothrix rubra</name>
    <dbReference type="NCBI Taxonomy" id="2927977"/>
    <lineage>
        <taxon>Bacteria</taxon>
        <taxon>Pseudomonadati</taxon>
        <taxon>Acidobacteriota</taxon>
        <taxon>Holophagae</taxon>
        <taxon>Holophagales</taxon>
        <taxon>Holophagaceae</taxon>
        <taxon>Geothrix</taxon>
    </lineage>
</organism>
<keyword evidence="6" id="KW-0812">Transmembrane</keyword>
<dbReference type="SMART" id="SM00283">
    <property type="entry name" value="MA"/>
    <property type="match status" value="1"/>
</dbReference>
<feature type="coiled-coil region" evidence="4">
    <location>
        <begin position="468"/>
        <end position="495"/>
    </location>
</feature>
<dbReference type="PANTHER" id="PTHR43531:SF14">
    <property type="entry name" value="METHYL-ACCEPTING CHEMOTAXIS PROTEIN I-RELATED"/>
    <property type="match status" value="1"/>
</dbReference>
<evidence type="ECO:0000256" key="6">
    <source>
        <dbReference type="SAM" id="Phobius"/>
    </source>
</evidence>
<dbReference type="InterPro" id="IPR003660">
    <property type="entry name" value="HAMP_dom"/>
</dbReference>
<comment type="caution">
    <text evidence="9">The sequence shown here is derived from an EMBL/GenBank/DDBJ whole genome shotgun (WGS) entry which is preliminary data.</text>
</comment>
<dbReference type="CDD" id="cd11386">
    <property type="entry name" value="MCP_signal"/>
    <property type="match status" value="1"/>
</dbReference>
<evidence type="ECO:0000256" key="3">
    <source>
        <dbReference type="PROSITE-ProRule" id="PRU00284"/>
    </source>
</evidence>
<proteinExistence type="inferred from homology"/>
<evidence type="ECO:0000256" key="2">
    <source>
        <dbReference type="ARBA" id="ARBA00029447"/>
    </source>
</evidence>
<feature type="coiled-coil region" evidence="4">
    <location>
        <begin position="287"/>
        <end position="324"/>
    </location>
</feature>
<dbReference type="Proteomes" id="UP001165089">
    <property type="component" value="Unassembled WGS sequence"/>
</dbReference>
<evidence type="ECO:0000256" key="1">
    <source>
        <dbReference type="ARBA" id="ARBA00022481"/>
    </source>
</evidence>
<evidence type="ECO:0000256" key="5">
    <source>
        <dbReference type="SAM" id="MobiDB-lite"/>
    </source>
</evidence>
<dbReference type="CDD" id="cd19411">
    <property type="entry name" value="MCP2201-like_sensor"/>
    <property type="match status" value="1"/>
</dbReference>
<dbReference type="RefSeq" id="WP_285722933.1">
    <property type="nucleotide sequence ID" value="NZ_BSDD01000001.1"/>
</dbReference>
<evidence type="ECO:0000313" key="10">
    <source>
        <dbReference type="Proteomes" id="UP001165089"/>
    </source>
</evidence>
<gene>
    <name evidence="9" type="ORF">GETHPA_06700</name>
</gene>
<accession>A0ABQ5Q3F9</accession>
<dbReference type="SMART" id="SM00304">
    <property type="entry name" value="HAMP"/>
    <property type="match status" value="1"/>
</dbReference>